<protein>
    <submittedName>
        <fullName evidence="1">Uncharacterized protein</fullName>
    </submittedName>
</protein>
<dbReference type="EMBL" id="BAABLW010000007">
    <property type="protein sequence ID" value="GAA4924347.1"/>
    <property type="molecule type" value="Genomic_DNA"/>
</dbReference>
<reference evidence="2" key="1">
    <citation type="journal article" date="2019" name="Int. J. Syst. Evol. Microbiol.">
        <title>The Global Catalogue of Microorganisms (GCM) 10K type strain sequencing project: providing services to taxonomists for standard genome sequencing and annotation.</title>
        <authorList>
            <consortium name="The Broad Institute Genomics Platform"/>
            <consortium name="The Broad Institute Genome Sequencing Center for Infectious Disease"/>
            <person name="Wu L."/>
            <person name="Ma J."/>
        </authorList>
    </citation>
    <scope>NUCLEOTIDE SEQUENCE [LARGE SCALE GENOMIC DNA]</scope>
    <source>
        <strain evidence="2">JCM 19129</strain>
    </source>
</reference>
<proteinExistence type="predicted"/>
<keyword evidence="2" id="KW-1185">Reference proteome</keyword>
<organism evidence="1 2">
    <name type="scientific">Nesterenkonia rhizosphaerae</name>
    <dbReference type="NCBI Taxonomy" id="1348272"/>
    <lineage>
        <taxon>Bacteria</taxon>
        <taxon>Bacillati</taxon>
        <taxon>Actinomycetota</taxon>
        <taxon>Actinomycetes</taxon>
        <taxon>Micrococcales</taxon>
        <taxon>Micrococcaceae</taxon>
        <taxon>Nesterenkonia</taxon>
    </lineage>
</organism>
<name>A0ABP9G0A5_9MICC</name>
<accession>A0ABP9G0A5</accession>
<sequence length="382" mass="42552">MAHTLLLGTQTQDADTADEEISSLARDAVAGGDQRWARDQIYLTLLSMGLLDRHVSAFKKRSRFASDWQLDRFRAEADRILHHLVVTSGRLSLEMIAAGSSGVAAADSYLRASFATLVRNTVTATRDTTAPGSVIERSQRPAHDSSNEHLLRVIGDWVAERTRGDIRIRRFLDAAALRRGFQLPAPIRPHWSDRHLVADQVRADTSLARRSALVFASQLRGRDYDRSVDPRLVCIWDDYTLDDIDQVLAMSETAVHALAISAVDDRARLSNTQRTSFRREVTSLASTEEESHKFGHAADCYLAVEFTHEPLRKASHDLEALLDERNSLRKQAPVAFLAVAYPESPLGTSIDEVVTTLTSIALDYMGEYRTAAELDEAIREGE</sequence>
<dbReference type="RefSeq" id="WP_345478048.1">
    <property type="nucleotide sequence ID" value="NZ_BAABLW010000007.1"/>
</dbReference>
<gene>
    <name evidence="1" type="ORF">GCM10025790_21950</name>
</gene>
<comment type="caution">
    <text evidence="1">The sequence shown here is derived from an EMBL/GenBank/DDBJ whole genome shotgun (WGS) entry which is preliminary data.</text>
</comment>
<evidence type="ECO:0000313" key="1">
    <source>
        <dbReference type="EMBL" id="GAA4924347.1"/>
    </source>
</evidence>
<evidence type="ECO:0000313" key="2">
    <source>
        <dbReference type="Proteomes" id="UP001500368"/>
    </source>
</evidence>
<dbReference type="Proteomes" id="UP001500368">
    <property type="component" value="Unassembled WGS sequence"/>
</dbReference>